<keyword evidence="3" id="KW-1185">Reference proteome</keyword>
<feature type="region of interest" description="Disordered" evidence="1">
    <location>
        <begin position="1"/>
        <end position="53"/>
    </location>
</feature>
<dbReference type="EMBL" id="JANPWZ010000078">
    <property type="protein sequence ID" value="KAJ3579597.1"/>
    <property type="molecule type" value="Genomic_DNA"/>
</dbReference>
<feature type="compositionally biased region" description="Polar residues" evidence="1">
    <location>
        <begin position="1"/>
        <end position="12"/>
    </location>
</feature>
<reference evidence="2" key="1">
    <citation type="submission" date="2022-07" db="EMBL/GenBank/DDBJ databases">
        <title>Genome Sequence of Xylaria arbuscula.</title>
        <authorList>
            <person name="Buettner E."/>
        </authorList>
    </citation>
    <scope>NUCLEOTIDE SEQUENCE</scope>
    <source>
        <strain evidence="2">VT107</strain>
    </source>
</reference>
<comment type="caution">
    <text evidence="2">The sequence shown here is derived from an EMBL/GenBank/DDBJ whole genome shotgun (WGS) entry which is preliminary data.</text>
</comment>
<dbReference type="Proteomes" id="UP001148614">
    <property type="component" value="Unassembled WGS sequence"/>
</dbReference>
<dbReference type="AlphaFoldDB" id="A0A9W8NNB5"/>
<proteinExistence type="predicted"/>
<feature type="region of interest" description="Disordered" evidence="1">
    <location>
        <begin position="293"/>
        <end position="335"/>
    </location>
</feature>
<evidence type="ECO:0000313" key="3">
    <source>
        <dbReference type="Proteomes" id="UP001148614"/>
    </source>
</evidence>
<feature type="compositionally biased region" description="Basic and acidic residues" evidence="1">
    <location>
        <begin position="34"/>
        <end position="53"/>
    </location>
</feature>
<evidence type="ECO:0000256" key="1">
    <source>
        <dbReference type="SAM" id="MobiDB-lite"/>
    </source>
</evidence>
<protein>
    <submittedName>
        <fullName evidence="2">Uncharacterized protein</fullName>
    </submittedName>
</protein>
<gene>
    <name evidence="2" type="ORF">NPX13_g960</name>
</gene>
<accession>A0A9W8NNB5</accession>
<feature type="compositionally biased region" description="Basic residues" evidence="1">
    <location>
        <begin position="313"/>
        <end position="325"/>
    </location>
</feature>
<name>A0A9W8NNB5_9PEZI</name>
<organism evidence="2 3">
    <name type="scientific">Xylaria arbuscula</name>
    <dbReference type="NCBI Taxonomy" id="114810"/>
    <lineage>
        <taxon>Eukaryota</taxon>
        <taxon>Fungi</taxon>
        <taxon>Dikarya</taxon>
        <taxon>Ascomycota</taxon>
        <taxon>Pezizomycotina</taxon>
        <taxon>Sordariomycetes</taxon>
        <taxon>Xylariomycetidae</taxon>
        <taxon>Xylariales</taxon>
        <taxon>Xylariaceae</taxon>
        <taxon>Xylaria</taxon>
    </lineage>
</organism>
<evidence type="ECO:0000313" key="2">
    <source>
        <dbReference type="EMBL" id="KAJ3579597.1"/>
    </source>
</evidence>
<feature type="compositionally biased region" description="Polar residues" evidence="1">
    <location>
        <begin position="326"/>
        <end position="335"/>
    </location>
</feature>
<sequence length="335" mass="37282">MASTPGSRSSSGACDRDKQTIHSILPPSPSTGRFTDRSGSDPDRDSDSDNNDRDEVTLAYQTIWDSFCGLPTRDAYPAFSLPDKLDRAVAEYPSLQRFRDRIQSGAHTSFGDSAQFTKSPDGQFSYDGVPHPQLVIEIAYSEGERRATEKSHEYLTEVPGKVNGVLLVDIHYVPKTKRRTQTYSHSASLSLWTTAKLGGVVTIQRTVNAASFRHAGQALAGELVLPFEIFISADQRDRLPVRNLKLHLSYGILSDFITRAEQRQSLADATPSPPSPVEKIKFVDEHGDVMSETAYVPRAKRREGNPQLDIPRRTRSMSRPRRSPRLHSTGNVRDT</sequence>